<evidence type="ECO:0000259" key="7">
    <source>
        <dbReference type="SMART" id="SM00829"/>
    </source>
</evidence>
<dbReference type="FunFam" id="3.40.50.720:FF:000003">
    <property type="entry name" value="S-(hydroxymethyl)glutathione dehydrogenase"/>
    <property type="match status" value="1"/>
</dbReference>
<dbReference type="InterPro" id="IPR011032">
    <property type="entry name" value="GroES-like_sf"/>
</dbReference>
<dbReference type="PANTHER" id="PTHR43350">
    <property type="entry name" value="NAD-DEPENDENT ALCOHOL DEHYDROGENASE"/>
    <property type="match status" value="1"/>
</dbReference>
<dbReference type="CDD" id="cd08279">
    <property type="entry name" value="Zn_ADH_class_III"/>
    <property type="match status" value="1"/>
</dbReference>
<dbReference type="InterPro" id="IPR013149">
    <property type="entry name" value="ADH-like_C"/>
</dbReference>
<evidence type="ECO:0000256" key="6">
    <source>
        <dbReference type="RuleBase" id="RU361277"/>
    </source>
</evidence>
<sequence length="364" mass="38026">MKAMVMHETGAPLVLEELELDQPGPGEVRVRIEAAGVCHSDVHYISGGLAARTPIVLGHEGAGIVEEVGDGVSGFRPGDKVVLMWRPRCGECEFCLTGQPAQCALGKVHGQTNGLLRGGTRLSKDGVRYHHLMGDACFAEHAVVSQESLIAIDSDIPSEIAAIVGCAVITGMGTVLNKMPDLTGKSVAIIGAGGVGLSAVIAAQLVGAAQIIVSDVVASRLEKARELGATHTIDSSTEDFTDRVLELTGTGVHYVLEAIGRPATIRAGFEALRPGGTEVVVGLGAVGEELSIPINLLVQGDRKVVGALYGSSNTPVQLPEILRLYRAGRLPLEKLLDQSFALEDANEAIEHLRTGAVGRPILVP</sequence>
<proteinExistence type="inferred from homology"/>
<dbReference type="InterPro" id="IPR036291">
    <property type="entry name" value="NAD(P)-bd_dom_sf"/>
</dbReference>
<dbReference type="Pfam" id="PF08240">
    <property type="entry name" value="ADH_N"/>
    <property type="match status" value="1"/>
</dbReference>
<keyword evidence="9" id="KW-1185">Reference proteome</keyword>
<dbReference type="Gene3D" id="3.90.180.10">
    <property type="entry name" value="Medium-chain alcohol dehydrogenases, catalytic domain"/>
    <property type="match status" value="1"/>
</dbReference>
<dbReference type="PANTHER" id="PTHR43350:SF21">
    <property type="entry name" value="S-NITROSOMYCOTHIOL REDUCTASE MSCR"/>
    <property type="match status" value="1"/>
</dbReference>
<evidence type="ECO:0000256" key="4">
    <source>
        <dbReference type="ARBA" id="ARBA00022833"/>
    </source>
</evidence>
<keyword evidence="4 6" id="KW-0862">Zinc</keyword>
<dbReference type="InterPro" id="IPR002328">
    <property type="entry name" value="ADH_Zn_CS"/>
</dbReference>
<dbReference type="InterPro" id="IPR020843">
    <property type="entry name" value="ER"/>
</dbReference>
<dbReference type="Gene3D" id="3.40.50.720">
    <property type="entry name" value="NAD(P)-binding Rossmann-like Domain"/>
    <property type="match status" value="1"/>
</dbReference>
<protein>
    <recommendedName>
        <fullName evidence="7">Enoyl reductase (ER) domain-containing protein</fullName>
    </recommendedName>
</protein>
<dbReference type="SUPFAM" id="SSF50129">
    <property type="entry name" value="GroES-like"/>
    <property type="match status" value="1"/>
</dbReference>
<dbReference type="EMBL" id="ASHR01000036">
    <property type="protein sequence ID" value="ERG63210.1"/>
    <property type="molecule type" value="Genomic_DNA"/>
</dbReference>
<organism evidence="8 9">
    <name type="scientific">Agrococcus pavilionensis RW1</name>
    <dbReference type="NCBI Taxonomy" id="1330458"/>
    <lineage>
        <taxon>Bacteria</taxon>
        <taxon>Bacillati</taxon>
        <taxon>Actinomycetota</taxon>
        <taxon>Actinomycetes</taxon>
        <taxon>Micrococcales</taxon>
        <taxon>Microbacteriaceae</taxon>
        <taxon>Agrococcus</taxon>
    </lineage>
</organism>
<comment type="caution">
    <text evidence="8">The sequence shown here is derived from an EMBL/GenBank/DDBJ whole genome shotgun (WGS) entry which is preliminary data.</text>
</comment>
<dbReference type="InterPro" id="IPR013154">
    <property type="entry name" value="ADH-like_N"/>
</dbReference>
<evidence type="ECO:0000256" key="3">
    <source>
        <dbReference type="ARBA" id="ARBA00022723"/>
    </source>
</evidence>
<dbReference type="GO" id="GO:0016491">
    <property type="term" value="F:oxidoreductase activity"/>
    <property type="evidence" value="ECO:0007669"/>
    <property type="project" value="UniProtKB-KW"/>
</dbReference>
<evidence type="ECO:0000256" key="1">
    <source>
        <dbReference type="ARBA" id="ARBA00001947"/>
    </source>
</evidence>
<dbReference type="Pfam" id="PF00107">
    <property type="entry name" value="ADH_zinc_N"/>
    <property type="match status" value="1"/>
</dbReference>
<dbReference type="SMART" id="SM00829">
    <property type="entry name" value="PKS_ER"/>
    <property type="match status" value="1"/>
</dbReference>
<comment type="cofactor">
    <cofactor evidence="1 6">
        <name>Zn(2+)</name>
        <dbReference type="ChEBI" id="CHEBI:29105"/>
    </cofactor>
</comment>
<evidence type="ECO:0000313" key="8">
    <source>
        <dbReference type="EMBL" id="ERG63210.1"/>
    </source>
</evidence>
<name>U1MRD1_9MICO</name>
<dbReference type="SUPFAM" id="SSF51735">
    <property type="entry name" value="NAD(P)-binding Rossmann-fold domains"/>
    <property type="match status" value="1"/>
</dbReference>
<dbReference type="AlphaFoldDB" id="U1MRD1"/>
<evidence type="ECO:0000256" key="5">
    <source>
        <dbReference type="ARBA" id="ARBA00023002"/>
    </source>
</evidence>
<keyword evidence="3 6" id="KW-0479">Metal-binding</keyword>
<dbReference type="PROSITE" id="PS00059">
    <property type="entry name" value="ADH_ZINC"/>
    <property type="match status" value="1"/>
</dbReference>
<keyword evidence="5" id="KW-0560">Oxidoreductase</keyword>
<dbReference type="Proteomes" id="UP000016462">
    <property type="component" value="Unassembled WGS sequence"/>
</dbReference>
<comment type="similarity">
    <text evidence="2 6">Belongs to the zinc-containing alcohol dehydrogenase family.</text>
</comment>
<reference evidence="8 9" key="1">
    <citation type="journal article" date="2013" name="Genome Announc.">
        <title>First draft genome sequence from a member of the genus agrococcus, isolated from modern microbialites.</title>
        <authorList>
            <person name="White R.A.III."/>
            <person name="Grassa C.J."/>
            <person name="Suttle C.A."/>
        </authorList>
    </citation>
    <scope>NUCLEOTIDE SEQUENCE [LARGE SCALE GENOMIC DNA]</scope>
    <source>
        <strain evidence="8 9">RW1</strain>
    </source>
</reference>
<evidence type="ECO:0000313" key="9">
    <source>
        <dbReference type="Proteomes" id="UP000016462"/>
    </source>
</evidence>
<gene>
    <name evidence="8" type="ORF">L332_01910</name>
</gene>
<evidence type="ECO:0000256" key="2">
    <source>
        <dbReference type="ARBA" id="ARBA00008072"/>
    </source>
</evidence>
<accession>U1MRD1</accession>
<feature type="domain" description="Enoyl reductase (ER)" evidence="7">
    <location>
        <begin position="10"/>
        <end position="362"/>
    </location>
</feature>
<dbReference type="GO" id="GO:0008270">
    <property type="term" value="F:zinc ion binding"/>
    <property type="evidence" value="ECO:0007669"/>
    <property type="project" value="InterPro"/>
</dbReference>